<organism evidence="3">
    <name type="scientific">Anguilla anguilla</name>
    <name type="common">European freshwater eel</name>
    <name type="synonym">Muraena anguilla</name>
    <dbReference type="NCBI Taxonomy" id="7936"/>
    <lineage>
        <taxon>Eukaryota</taxon>
        <taxon>Metazoa</taxon>
        <taxon>Chordata</taxon>
        <taxon>Craniata</taxon>
        <taxon>Vertebrata</taxon>
        <taxon>Euteleostomi</taxon>
        <taxon>Actinopterygii</taxon>
        <taxon>Neopterygii</taxon>
        <taxon>Teleostei</taxon>
        <taxon>Anguilliformes</taxon>
        <taxon>Anguillidae</taxon>
        <taxon>Anguilla</taxon>
    </lineage>
</organism>
<feature type="region of interest" description="Disordered" evidence="1">
    <location>
        <begin position="44"/>
        <end position="69"/>
    </location>
</feature>
<name>A0A0E9UMV1_ANGAN</name>
<feature type="transmembrane region" description="Helical" evidence="2">
    <location>
        <begin position="15"/>
        <end position="35"/>
    </location>
</feature>
<evidence type="ECO:0000313" key="3">
    <source>
        <dbReference type="EMBL" id="JAH67194.1"/>
    </source>
</evidence>
<protein>
    <submittedName>
        <fullName evidence="3">Uncharacterized protein</fullName>
    </submittedName>
</protein>
<dbReference type="AlphaFoldDB" id="A0A0E9UMV1"/>
<keyword evidence="2" id="KW-1133">Transmembrane helix</keyword>
<evidence type="ECO:0000256" key="2">
    <source>
        <dbReference type="SAM" id="Phobius"/>
    </source>
</evidence>
<dbReference type="PROSITE" id="PS51257">
    <property type="entry name" value="PROKAR_LIPOPROTEIN"/>
    <property type="match status" value="1"/>
</dbReference>
<proteinExistence type="predicted"/>
<dbReference type="EMBL" id="GBXM01041383">
    <property type="protein sequence ID" value="JAH67194.1"/>
    <property type="molecule type" value="Transcribed_RNA"/>
</dbReference>
<reference evidence="3" key="1">
    <citation type="submission" date="2014-11" db="EMBL/GenBank/DDBJ databases">
        <authorList>
            <person name="Amaro Gonzalez C."/>
        </authorList>
    </citation>
    <scope>NUCLEOTIDE SEQUENCE</scope>
</reference>
<feature type="compositionally biased region" description="Low complexity" evidence="1">
    <location>
        <begin position="48"/>
        <end position="63"/>
    </location>
</feature>
<keyword evidence="2" id="KW-0472">Membrane</keyword>
<accession>A0A0E9UMV1</accession>
<keyword evidence="2" id="KW-0812">Transmembrane</keyword>
<sequence length="82" mass="9049">MCSVRAAPALKLNSILFIATAACCAFGMCVMNLCFRRRQGRNTAVAKRPQQPRAASQPQARSAKNTNEAEATEFRVYENVKL</sequence>
<evidence type="ECO:0000256" key="1">
    <source>
        <dbReference type="SAM" id="MobiDB-lite"/>
    </source>
</evidence>
<reference evidence="3" key="2">
    <citation type="journal article" date="2015" name="Fish Shellfish Immunol.">
        <title>Early steps in the European eel (Anguilla anguilla)-Vibrio vulnificus interaction in the gills: Role of the RtxA13 toxin.</title>
        <authorList>
            <person name="Callol A."/>
            <person name="Pajuelo D."/>
            <person name="Ebbesson L."/>
            <person name="Teles M."/>
            <person name="MacKenzie S."/>
            <person name="Amaro C."/>
        </authorList>
    </citation>
    <scope>NUCLEOTIDE SEQUENCE</scope>
</reference>